<accession>A0A4S4L8U9</accession>
<evidence type="ECO:0000256" key="4">
    <source>
        <dbReference type="SAM" id="MobiDB-lite"/>
    </source>
</evidence>
<evidence type="ECO:0000313" key="6">
    <source>
        <dbReference type="EMBL" id="THH07278.1"/>
    </source>
</evidence>
<evidence type="ECO:0000256" key="5">
    <source>
        <dbReference type="SAM" id="Phobius"/>
    </source>
</evidence>
<dbReference type="InterPro" id="IPR016084">
    <property type="entry name" value="Haem_Oase-like_multi-hlx"/>
</dbReference>
<dbReference type="SUPFAM" id="SSF48613">
    <property type="entry name" value="Heme oxygenase-like"/>
    <property type="match status" value="1"/>
</dbReference>
<keyword evidence="5" id="KW-0472">Membrane</keyword>
<keyword evidence="7" id="KW-1185">Reference proteome</keyword>
<feature type="transmembrane region" description="Helical" evidence="5">
    <location>
        <begin position="287"/>
        <end position="311"/>
    </location>
</feature>
<gene>
    <name evidence="6" type="ORF">EW145_g3501</name>
</gene>
<dbReference type="GO" id="GO:0046872">
    <property type="term" value="F:metal ion binding"/>
    <property type="evidence" value="ECO:0007669"/>
    <property type="project" value="UniProtKB-KW"/>
</dbReference>
<feature type="compositionally biased region" description="Pro residues" evidence="4">
    <location>
        <begin position="254"/>
        <end position="266"/>
    </location>
</feature>
<proteinExistence type="predicted"/>
<organism evidence="6 7">
    <name type="scientific">Phellinidium pouzarii</name>
    <dbReference type="NCBI Taxonomy" id="167371"/>
    <lineage>
        <taxon>Eukaryota</taxon>
        <taxon>Fungi</taxon>
        <taxon>Dikarya</taxon>
        <taxon>Basidiomycota</taxon>
        <taxon>Agaricomycotina</taxon>
        <taxon>Agaricomycetes</taxon>
        <taxon>Hymenochaetales</taxon>
        <taxon>Hymenochaetaceae</taxon>
        <taxon>Phellinidium</taxon>
    </lineage>
</organism>
<name>A0A4S4L8U9_9AGAM</name>
<dbReference type="OrthoDB" id="652091at2759"/>
<sequence length="336" mass="36967">MAVTTEETTSHSDLPLASLLKIATASAHESAEHSQGASWLTRGELDKEEYIRFLMMLFHVYDTLETALDKHSAHPALASTYNRTLLARVPSLASDISFLLDVPETSWKDHPIHKTLQRTPPAPFTAYVSRIRYLADEARDPSPLLAHAYVRYLGDLSGGQFIRRRIAKAYGIERDDGRGTLFYDFQQLGGGKSANIGDMRKIKEWFRNGMNEGVGDDASRKQAIADEAIKAFEFNEGIFTILKKPSNASFQSPAVPPLGNPSPPLTPTSTSAPSVVTSAPEAEKKTYSLSSILSILLAVGIAHFALVVGGFTGERGYAKLETVQRWSEELFRSYMG</sequence>
<dbReference type="PANTHER" id="PTHR10720:SF0">
    <property type="entry name" value="HEME OXYGENASE"/>
    <property type="match status" value="1"/>
</dbReference>
<dbReference type="EMBL" id="SGPK01000151">
    <property type="protein sequence ID" value="THH07278.1"/>
    <property type="molecule type" value="Genomic_DNA"/>
</dbReference>
<dbReference type="CDD" id="cd19165">
    <property type="entry name" value="HemeO"/>
    <property type="match status" value="1"/>
</dbReference>
<evidence type="ECO:0000313" key="7">
    <source>
        <dbReference type="Proteomes" id="UP000308199"/>
    </source>
</evidence>
<dbReference type="GO" id="GO:0006788">
    <property type="term" value="P:heme oxidation"/>
    <property type="evidence" value="ECO:0007669"/>
    <property type="project" value="InterPro"/>
</dbReference>
<dbReference type="Pfam" id="PF01126">
    <property type="entry name" value="Heme_oxygenase"/>
    <property type="match status" value="1"/>
</dbReference>
<evidence type="ECO:0000256" key="1">
    <source>
        <dbReference type="ARBA" id="ARBA00022617"/>
    </source>
</evidence>
<comment type="caution">
    <text evidence="6">The sequence shown here is derived from an EMBL/GenBank/DDBJ whole genome shotgun (WGS) entry which is preliminary data.</text>
</comment>
<protein>
    <submittedName>
        <fullName evidence="6">Uncharacterized protein</fullName>
    </submittedName>
</protein>
<reference evidence="6 7" key="1">
    <citation type="submission" date="2019-02" db="EMBL/GenBank/DDBJ databases">
        <title>Genome sequencing of the rare red list fungi Phellinidium pouzarii.</title>
        <authorList>
            <person name="Buettner E."/>
            <person name="Kellner H."/>
        </authorList>
    </citation>
    <scope>NUCLEOTIDE SEQUENCE [LARGE SCALE GENOMIC DNA]</scope>
    <source>
        <strain evidence="6 7">DSM 108285</strain>
    </source>
</reference>
<dbReference type="Proteomes" id="UP000308199">
    <property type="component" value="Unassembled WGS sequence"/>
</dbReference>
<evidence type="ECO:0000256" key="3">
    <source>
        <dbReference type="ARBA" id="ARBA00023004"/>
    </source>
</evidence>
<dbReference type="PANTHER" id="PTHR10720">
    <property type="entry name" value="HEME OXYGENASE"/>
    <property type="match status" value="1"/>
</dbReference>
<dbReference type="GO" id="GO:0004392">
    <property type="term" value="F:heme oxygenase (decyclizing) activity"/>
    <property type="evidence" value="ECO:0007669"/>
    <property type="project" value="InterPro"/>
</dbReference>
<dbReference type="AlphaFoldDB" id="A0A4S4L8U9"/>
<keyword evidence="2" id="KW-0479">Metal-binding</keyword>
<feature type="region of interest" description="Disordered" evidence="4">
    <location>
        <begin position="252"/>
        <end position="275"/>
    </location>
</feature>
<keyword evidence="3" id="KW-0408">Iron</keyword>
<evidence type="ECO:0000256" key="2">
    <source>
        <dbReference type="ARBA" id="ARBA00022723"/>
    </source>
</evidence>
<keyword evidence="5" id="KW-1133">Transmembrane helix</keyword>
<keyword evidence="5" id="KW-0812">Transmembrane</keyword>
<dbReference type="Gene3D" id="1.20.910.10">
    <property type="entry name" value="Heme oxygenase-like"/>
    <property type="match status" value="1"/>
</dbReference>
<keyword evidence="1" id="KW-0349">Heme</keyword>
<dbReference type="InterPro" id="IPR002051">
    <property type="entry name" value="Haem_Oase"/>
</dbReference>
<dbReference type="InterPro" id="IPR016053">
    <property type="entry name" value="Haem_Oase-like"/>
</dbReference>